<sequence length="84" mass="9353">MLRVRRAPPTDKSKSTLSMGSGSRNLVTDSITIVKHNACRRTQFTSEPKTSALVQPKVFFFEVFLLEILTATSPTTRDNISPNI</sequence>
<feature type="region of interest" description="Disordered" evidence="1">
    <location>
        <begin position="1"/>
        <end position="23"/>
    </location>
</feature>
<dbReference type="AlphaFoldDB" id="A0A3M7QB96"/>
<protein>
    <submittedName>
        <fullName evidence="2">Uncharacterized protein</fullName>
    </submittedName>
</protein>
<dbReference type="Proteomes" id="UP000276133">
    <property type="component" value="Unassembled WGS sequence"/>
</dbReference>
<reference evidence="2 3" key="1">
    <citation type="journal article" date="2018" name="Sci. Rep.">
        <title>Genomic signatures of local adaptation to the degree of environmental predictability in rotifers.</title>
        <authorList>
            <person name="Franch-Gras L."/>
            <person name="Hahn C."/>
            <person name="Garcia-Roger E.M."/>
            <person name="Carmona M.J."/>
            <person name="Serra M."/>
            <person name="Gomez A."/>
        </authorList>
    </citation>
    <scope>NUCLEOTIDE SEQUENCE [LARGE SCALE GENOMIC DNA]</scope>
    <source>
        <strain evidence="2">HYR1</strain>
    </source>
</reference>
<evidence type="ECO:0000313" key="2">
    <source>
        <dbReference type="EMBL" id="RNA08737.1"/>
    </source>
</evidence>
<name>A0A3M7QB96_BRAPC</name>
<keyword evidence="3" id="KW-1185">Reference proteome</keyword>
<evidence type="ECO:0000313" key="3">
    <source>
        <dbReference type="Proteomes" id="UP000276133"/>
    </source>
</evidence>
<organism evidence="2 3">
    <name type="scientific">Brachionus plicatilis</name>
    <name type="common">Marine rotifer</name>
    <name type="synonym">Brachionus muelleri</name>
    <dbReference type="NCBI Taxonomy" id="10195"/>
    <lineage>
        <taxon>Eukaryota</taxon>
        <taxon>Metazoa</taxon>
        <taxon>Spiralia</taxon>
        <taxon>Gnathifera</taxon>
        <taxon>Rotifera</taxon>
        <taxon>Eurotatoria</taxon>
        <taxon>Monogononta</taxon>
        <taxon>Pseudotrocha</taxon>
        <taxon>Ploima</taxon>
        <taxon>Brachionidae</taxon>
        <taxon>Brachionus</taxon>
    </lineage>
</organism>
<comment type="caution">
    <text evidence="2">The sequence shown here is derived from an EMBL/GenBank/DDBJ whole genome shotgun (WGS) entry which is preliminary data.</text>
</comment>
<accession>A0A3M7QB96</accession>
<dbReference type="EMBL" id="REGN01006647">
    <property type="protein sequence ID" value="RNA08737.1"/>
    <property type="molecule type" value="Genomic_DNA"/>
</dbReference>
<gene>
    <name evidence="2" type="ORF">BpHYR1_053156</name>
</gene>
<proteinExistence type="predicted"/>
<evidence type="ECO:0000256" key="1">
    <source>
        <dbReference type="SAM" id="MobiDB-lite"/>
    </source>
</evidence>